<feature type="transmembrane region" description="Helical" evidence="1">
    <location>
        <begin position="21"/>
        <end position="42"/>
    </location>
</feature>
<sequence>MTNTNPEQVLVVTEQKQRRRGLIWVAAGAAALLAGGTTFALWSASDTFSGGNITAGDLNIVQLEDTSFWDVSNDRKDATEVVGATDGSQLGHQVDDVNTWRIAPGDKLAASFETTATLDGDNLVARVGIDGLDQMATAITGMNYSYEIYYGDELLVTETVLPKTADAPLLYLSAPGAGQEAGAEDATNGILGSTATAVDGAAAQSAVFGMPTTSVDLNVVIYASFYEDQDGDFRYQDTDVTVTDRTDVTLQDALAEMTVSLSQVRDTGAQFGA</sequence>
<dbReference type="InterPro" id="IPR024006">
    <property type="entry name" value="Alt_signal_exp_actinobact"/>
</dbReference>
<proteinExistence type="predicted"/>
<protein>
    <submittedName>
        <fullName evidence="2">Alternate-type signal peptide domain-containing protein</fullName>
    </submittedName>
</protein>
<accession>A0ABS1SLE1</accession>
<gene>
    <name evidence="2" type="ORF">D3230_13580</name>
</gene>
<dbReference type="Proteomes" id="UP001645859">
    <property type="component" value="Unassembled WGS sequence"/>
</dbReference>
<dbReference type="NCBIfam" id="TIGR04088">
    <property type="entry name" value="cognate_SipW"/>
    <property type="match status" value="1"/>
</dbReference>
<organism evidence="2 3">
    <name type="scientific">Leucobacter chromiireducens subsp. solipictus</name>
    <dbReference type="NCBI Taxonomy" id="398235"/>
    <lineage>
        <taxon>Bacteria</taxon>
        <taxon>Bacillati</taxon>
        <taxon>Actinomycetota</taxon>
        <taxon>Actinomycetes</taxon>
        <taxon>Micrococcales</taxon>
        <taxon>Microbacteriaceae</taxon>
        <taxon>Leucobacter</taxon>
    </lineage>
</organism>
<name>A0ABS1SLE1_9MICO</name>
<dbReference type="EMBL" id="QYAC01000007">
    <property type="protein sequence ID" value="MBL3680309.1"/>
    <property type="molecule type" value="Genomic_DNA"/>
</dbReference>
<evidence type="ECO:0000313" key="2">
    <source>
        <dbReference type="EMBL" id="MBL3680309.1"/>
    </source>
</evidence>
<keyword evidence="3" id="KW-1185">Reference proteome</keyword>
<keyword evidence="1" id="KW-0472">Membrane</keyword>
<dbReference type="NCBIfam" id="TIGR04089">
    <property type="entry name" value="exp_by_SipW_III"/>
    <property type="match status" value="1"/>
</dbReference>
<comment type="caution">
    <text evidence="2">The sequence shown here is derived from an EMBL/GenBank/DDBJ whole genome shotgun (WGS) entry which is preliminary data.</text>
</comment>
<keyword evidence="1" id="KW-0812">Transmembrane</keyword>
<evidence type="ECO:0000256" key="1">
    <source>
        <dbReference type="SAM" id="Phobius"/>
    </source>
</evidence>
<dbReference type="RefSeq" id="WP_202345573.1">
    <property type="nucleotide sequence ID" value="NZ_BAAAPI010000012.1"/>
</dbReference>
<dbReference type="InterPro" id="IPR023833">
    <property type="entry name" value="Signal_pept_SipW-depend-type"/>
</dbReference>
<keyword evidence="1" id="KW-1133">Transmembrane helix</keyword>
<evidence type="ECO:0000313" key="3">
    <source>
        <dbReference type="Proteomes" id="UP001645859"/>
    </source>
</evidence>
<reference evidence="2 3" key="1">
    <citation type="submission" date="2018-09" db="EMBL/GenBank/DDBJ databases">
        <title>Comparative genomics of Leucobacter spp.</title>
        <authorList>
            <person name="Reis A.C."/>
            <person name="Kolvenbach B.A."/>
            <person name="Corvini P.F.X."/>
            <person name="Nunes O.C."/>
        </authorList>
    </citation>
    <scope>NUCLEOTIDE SEQUENCE [LARGE SCALE GENOMIC DNA]</scope>
    <source>
        <strain evidence="2 3">TAN 31504</strain>
    </source>
</reference>